<comment type="caution">
    <text evidence="2">The sequence shown here is derived from an EMBL/GenBank/DDBJ whole genome shotgun (WGS) entry which is preliminary data.</text>
</comment>
<feature type="domain" description="Chitin-binding type-2" evidence="1">
    <location>
        <begin position="1"/>
        <end position="39"/>
    </location>
</feature>
<protein>
    <recommendedName>
        <fullName evidence="1">Chitin-binding type-2 domain-containing protein</fullName>
    </recommendedName>
</protein>
<dbReference type="InterPro" id="IPR036508">
    <property type="entry name" value="Chitin-bd_dom_sf"/>
</dbReference>
<proteinExistence type="predicted"/>
<gene>
    <name evidence="2" type="ORF">BYL167_LOCUS49288</name>
</gene>
<dbReference type="InterPro" id="IPR002557">
    <property type="entry name" value="Chitin-bd_dom"/>
</dbReference>
<dbReference type="Pfam" id="PF01607">
    <property type="entry name" value="CBM_14"/>
    <property type="match status" value="1"/>
</dbReference>
<accession>A0A8S3BK78</accession>
<dbReference type="GO" id="GO:0008061">
    <property type="term" value="F:chitin binding"/>
    <property type="evidence" value="ECO:0007669"/>
    <property type="project" value="InterPro"/>
</dbReference>
<evidence type="ECO:0000259" key="1">
    <source>
        <dbReference type="PROSITE" id="PS50940"/>
    </source>
</evidence>
<reference evidence="2" key="1">
    <citation type="submission" date="2021-02" db="EMBL/GenBank/DDBJ databases">
        <authorList>
            <person name="Nowell W R."/>
        </authorList>
    </citation>
    <scope>NUCLEOTIDE SEQUENCE</scope>
</reference>
<name>A0A8S3BK78_9BILA</name>
<dbReference type="PROSITE" id="PS50940">
    <property type="entry name" value="CHIT_BIND_II"/>
    <property type="match status" value="1"/>
</dbReference>
<evidence type="ECO:0000313" key="3">
    <source>
        <dbReference type="Proteomes" id="UP000681967"/>
    </source>
</evidence>
<dbReference type="Proteomes" id="UP000681967">
    <property type="component" value="Unassembled WGS sequence"/>
</dbReference>
<feature type="non-terminal residue" evidence="2">
    <location>
        <position position="72"/>
    </location>
</feature>
<sequence>MYYTCLPSGLPEPNLCPEGHLFSESSYDCELTSKVNCGARVAAYFEPDDNQVDPITSTSQSQFAASNGTIEC</sequence>
<dbReference type="GO" id="GO:0005576">
    <property type="term" value="C:extracellular region"/>
    <property type="evidence" value="ECO:0007669"/>
    <property type="project" value="InterPro"/>
</dbReference>
<dbReference type="EMBL" id="CAJOBH010146341">
    <property type="protein sequence ID" value="CAF4828193.1"/>
    <property type="molecule type" value="Genomic_DNA"/>
</dbReference>
<dbReference type="AlphaFoldDB" id="A0A8S3BK78"/>
<dbReference type="Gene3D" id="2.170.140.10">
    <property type="entry name" value="Chitin binding domain"/>
    <property type="match status" value="1"/>
</dbReference>
<organism evidence="2 3">
    <name type="scientific">Rotaria magnacalcarata</name>
    <dbReference type="NCBI Taxonomy" id="392030"/>
    <lineage>
        <taxon>Eukaryota</taxon>
        <taxon>Metazoa</taxon>
        <taxon>Spiralia</taxon>
        <taxon>Gnathifera</taxon>
        <taxon>Rotifera</taxon>
        <taxon>Eurotatoria</taxon>
        <taxon>Bdelloidea</taxon>
        <taxon>Philodinida</taxon>
        <taxon>Philodinidae</taxon>
        <taxon>Rotaria</taxon>
    </lineage>
</organism>
<evidence type="ECO:0000313" key="2">
    <source>
        <dbReference type="EMBL" id="CAF4828193.1"/>
    </source>
</evidence>
<dbReference type="SUPFAM" id="SSF57625">
    <property type="entry name" value="Invertebrate chitin-binding proteins"/>
    <property type="match status" value="1"/>
</dbReference>